<evidence type="ECO:0000313" key="1">
    <source>
        <dbReference type="EMBL" id="GBB93353.1"/>
    </source>
</evidence>
<sequence length="78" mass="9303">MGFPTILNSVSIYNWLMDEIEDLQANEDTNKIIKDAVNCAMEKIKKYYQYINALVYNVSTVLNLRLKLQYYKDNDWEE</sequence>
<gene>
    <name evidence="1" type="ORF">RclHR1_21530001</name>
</gene>
<reference evidence="1 2" key="1">
    <citation type="submission" date="2017-11" db="EMBL/GenBank/DDBJ databases">
        <title>The genome of Rhizophagus clarus HR1 reveals common genetic basis of auxotrophy among arbuscular mycorrhizal fungi.</title>
        <authorList>
            <person name="Kobayashi Y."/>
        </authorList>
    </citation>
    <scope>NUCLEOTIDE SEQUENCE [LARGE SCALE GENOMIC DNA]</scope>
    <source>
        <strain evidence="1 2">HR1</strain>
    </source>
</reference>
<name>A0A2Z6QSG5_9GLOM</name>
<accession>A0A2Z6QSG5</accession>
<dbReference type="EMBL" id="BEXD01001284">
    <property type="protein sequence ID" value="GBB93353.1"/>
    <property type="molecule type" value="Genomic_DNA"/>
</dbReference>
<dbReference type="STRING" id="94130.A0A2Z6QSG5"/>
<organism evidence="1 2">
    <name type="scientific">Rhizophagus clarus</name>
    <dbReference type="NCBI Taxonomy" id="94130"/>
    <lineage>
        <taxon>Eukaryota</taxon>
        <taxon>Fungi</taxon>
        <taxon>Fungi incertae sedis</taxon>
        <taxon>Mucoromycota</taxon>
        <taxon>Glomeromycotina</taxon>
        <taxon>Glomeromycetes</taxon>
        <taxon>Glomerales</taxon>
        <taxon>Glomeraceae</taxon>
        <taxon>Rhizophagus</taxon>
    </lineage>
</organism>
<proteinExistence type="predicted"/>
<protein>
    <recommendedName>
        <fullName evidence="3">hAT-like transposase RNase-H fold domain-containing protein</fullName>
    </recommendedName>
</protein>
<keyword evidence="2" id="KW-1185">Reference proteome</keyword>
<dbReference type="AlphaFoldDB" id="A0A2Z6QSG5"/>
<comment type="caution">
    <text evidence="1">The sequence shown here is derived from an EMBL/GenBank/DDBJ whole genome shotgun (WGS) entry which is preliminary data.</text>
</comment>
<dbReference type="Proteomes" id="UP000247702">
    <property type="component" value="Unassembled WGS sequence"/>
</dbReference>
<evidence type="ECO:0008006" key="3">
    <source>
        <dbReference type="Google" id="ProtNLM"/>
    </source>
</evidence>
<evidence type="ECO:0000313" key="2">
    <source>
        <dbReference type="Proteomes" id="UP000247702"/>
    </source>
</evidence>